<protein>
    <submittedName>
        <fullName evidence="1">Uncharacterized protein</fullName>
    </submittedName>
</protein>
<comment type="caution">
    <text evidence="1">The sequence shown here is derived from an EMBL/GenBank/DDBJ whole genome shotgun (WGS) entry which is preliminary data.</text>
</comment>
<dbReference type="Proteomes" id="UP000814243">
    <property type="component" value="Unassembled WGS sequence"/>
</dbReference>
<accession>A0A922SBD4</accession>
<evidence type="ECO:0000313" key="1">
    <source>
        <dbReference type="EMBL" id="KAH9631517.1"/>
    </source>
</evidence>
<sequence>MDSHLIKKLIDLIMMTGFMIDKKHGEPNLQGGGGFAYADSSGHRYGGTYALKDGRVVTTSGDPIPQHFADFAYPNEDDFGSAYFANLENLLQEVFQRNIENQRLAYDAARKAFDLTSNQAGYYPTPNLASRFAFTNVPSLPIPPFPMPRFGSNSAFASAAAGPGFQHQVASIFPSNPAVPNVNHFADTAPTGRNGFYSVSSNSYSSSSNVNGKEMNSRGAETIVNDNGKVTHFKVAN</sequence>
<dbReference type="EMBL" id="JACEFF010000758">
    <property type="protein sequence ID" value="KAH9631517.1"/>
    <property type="molecule type" value="Genomic_DNA"/>
</dbReference>
<organism evidence="1 2">
    <name type="scientific">Spodoptera exigua</name>
    <name type="common">Beet armyworm</name>
    <name type="synonym">Noctua fulgens</name>
    <dbReference type="NCBI Taxonomy" id="7107"/>
    <lineage>
        <taxon>Eukaryota</taxon>
        <taxon>Metazoa</taxon>
        <taxon>Ecdysozoa</taxon>
        <taxon>Arthropoda</taxon>
        <taxon>Hexapoda</taxon>
        <taxon>Insecta</taxon>
        <taxon>Pterygota</taxon>
        <taxon>Neoptera</taxon>
        <taxon>Endopterygota</taxon>
        <taxon>Lepidoptera</taxon>
        <taxon>Glossata</taxon>
        <taxon>Ditrysia</taxon>
        <taxon>Noctuoidea</taxon>
        <taxon>Noctuidae</taxon>
        <taxon>Amphipyrinae</taxon>
        <taxon>Spodoptera</taxon>
    </lineage>
</organism>
<gene>
    <name evidence="1" type="ORF">HF086_004678</name>
</gene>
<proteinExistence type="predicted"/>
<name>A0A922SBD4_SPOEX</name>
<reference evidence="1" key="1">
    <citation type="journal article" date="2021" name="G3 (Bethesda)">
        <title>Genome and transcriptome analysis of the beet armyworm Spodoptera exigua reveals targets for pest control. .</title>
        <authorList>
            <person name="Simon S."/>
            <person name="Breeschoten T."/>
            <person name="Jansen H.J."/>
            <person name="Dirks R.P."/>
            <person name="Schranz M.E."/>
            <person name="Ros V.I.D."/>
        </authorList>
    </citation>
    <scope>NUCLEOTIDE SEQUENCE</scope>
    <source>
        <strain evidence="1">TB_SE_WUR_2020</strain>
    </source>
</reference>
<evidence type="ECO:0000313" key="2">
    <source>
        <dbReference type="Proteomes" id="UP000814243"/>
    </source>
</evidence>
<dbReference type="AlphaFoldDB" id="A0A922SBD4"/>